<dbReference type="Gene3D" id="3.40.50.300">
    <property type="entry name" value="P-loop containing nucleotide triphosphate hydrolases"/>
    <property type="match status" value="1"/>
</dbReference>
<reference evidence="4" key="1">
    <citation type="submission" date="2017-04" db="EMBL/GenBank/DDBJ databases">
        <title>Function of individual gut microbiota members based on whole genome sequencing of pure cultures obtained from chicken caecum.</title>
        <authorList>
            <person name="Medvecky M."/>
            <person name="Cejkova D."/>
            <person name="Polansky O."/>
            <person name="Karasova D."/>
            <person name="Kubasova T."/>
            <person name="Cizek A."/>
            <person name="Rychlik I."/>
        </authorList>
    </citation>
    <scope>NUCLEOTIDE SEQUENCE [LARGE SCALE GENOMIC DNA]</scope>
    <source>
        <strain evidence="4">An5</strain>
    </source>
</reference>
<comment type="caution">
    <text evidence="3">The sequence shown here is derived from an EMBL/GenBank/DDBJ whole genome shotgun (WGS) entry which is preliminary data.</text>
</comment>
<dbReference type="EMBL" id="NFIE01000013">
    <property type="protein sequence ID" value="OUN88433.1"/>
    <property type="molecule type" value="Genomic_DNA"/>
</dbReference>
<organism evidence="3 4">
    <name type="scientific">[Collinsella] massiliensis</name>
    <dbReference type="NCBI Taxonomy" id="1232426"/>
    <lineage>
        <taxon>Bacteria</taxon>
        <taxon>Bacillati</taxon>
        <taxon>Actinomycetota</taxon>
        <taxon>Coriobacteriia</taxon>
        <taxon>Coriobacteriales</taxon>
        <taxon>Coriobacteriaceae</taxon>
        <taxon>Enorma</taxon>
    </lineage>
</organism>
<dbReference type="InterPro" id="IPR014819">
    <property type="entry name" value="PriCT_2"/>
</dbReference>
<dbReference type="Proteomes" id="UP000195781">
    <property type="component" value="Unassembled WGS sequence"/>
</dbReference>
<dbReference type="RefSeq" id="WP_094335653.1">
    <property type="nucleotide sequence ID" value="NZ_NFIE01000013.1"/>
</dbReference>
<feature type="domain" description="Primase C-terminal 2" evidence="2">
    <location>
        <begin position="15"/>
        <end position="82"/>
    </location>
</feature>
<gene>
    <name evidence="3" type="ORF">B5G02_06545</name>
</gene>
<evidence type="ECO:0000313" key="3">
    <source>
        <dbReference type="EMBL" id="OUN88433.1"/>
    </source>
</evidence>
<feature type="compositionally biased region" description="Basic and acidic residues" evidence="1">
    <location>
        <begin position="596"/>
        <end position="616"/>
    </location>
</feature>
<evidence type="ECO:0000259" key="2">
    <source>
        <dbReference type="Pfam" id="PF08707"/>
    </source>
</evidence>
<dbReference type="Pfam" id="PF08707">
    <property type="entry name" value="PriCT_2"/>
    <property type="match status" value="1"/>
</dbReference>
<dbReference type="AlphaFoldDB" id="A0A1Y3XSD6"/>
<feature type="region of interest" description="Disordered" evidence="1">
    <location>
        <begin position="596"/>
        <end position="620"/>
    </location>
</feature>
<dbReference type="SUPFAM" id="SSF52540">
    <property type="entry name" value="P-loop containing nucleoside triphosphate hydrolases"/>
    <property type="match status" value="1"/>
</dbReference>
<proteinExistence type="predicted"/>
<sequence length="699" mass="76732">MSGRVVSKERADSALLSMVPPRDYETWKNIGISYKAAGGDVDTFLRWSSSDPDNYDEAQARRLFEHVSENGRITAGTLFWHAKRAGWVEDASDSSVIQAPSAAQPSAMDLSPVQQAVAQLVALFEPGEYVNLSVRANWSEKRCKWEPADGGTCYERDDLIARLQSEGFGGVLDGYEPEAGIWVCQNPTNGEGRGKGRTTAWRHALIESDEIPVDEQIRIMSELDLPITALTKSGGKSVHALVRVEADGPNHYEDRVRLLHELCDAAGLKVDAANKDASRLTRLAGASRGTERQSLLGTDMGARDFHSWAEAHRPHAGDQDAEESKDVAARFENLFIPMPSELQELPPVLIENTFRKQGIMLVGAAPKVGKTFLAAQMVVAFATGTGLLGFEFTQCERILVVNSEMNQAEYVNRIVEASLASGIAADVASHVRIAHTDDRPEMTVKDIAEVVCGSGYRPDVVIIDPIYPLFAGDENSNADARTTLGYLKMIASKTGAGVIYMHHFSKGPQDLKEARDRVSGAGTLGRNYSAMWSLTELAPSEEDVADLPDGAVVVRVSTDLRSFKKSKANKNLDFNAVRIDGMFLRDDNGKFDKAPTREAARRAEASKKTAQKEKRKEKARKRIKDLLDKNGGEPVPFSTVQNVTALSPNTIKDYLIDFDEYQLVKMQMDGKGQKRNHIAWTAWQPPLGTNLLELGGADE</sequence>
<dbReference type="GO" id="GO:0016817">
    <property type="term" value="F:hydrolase activity, acting on acid anhydrides"/>
    <property type="evidence" value="ECO:0007669"/>
    <property type="project" value="InterPro"/>
</dbReference>
<dbReference type="InterPro" id="IPR027417">
    <property type="entry name" value="P-loop_NTPase"/>
</dbReference>
<protein>
    <recommendedName>
        <fullName evidence="2">Primase C-terminal 2 domain-containing protein</fullName>
    </recommendedName>
</protein>
<evidence type="ECO:0000313" key="4">
    <source>
        <dbReference type="Proteomes" id="UP000195781"/>
    </source>
</evidence>
<evidence type="ECO:0000256" key="1">
    <source>
        <dbReference type="SAM" id="MobiDB-lite"/>
    </source>
</evidence>
<dbReference type="OrthoDB" id="9805141at2"/>
<keyword evidence="4" id="KW-1185">Reference proteome</keyword>
<accession>A0A1Y3XSD6</accession>
<dbReference type="Pfam" id="PF13481">
    <property type="entry name" value="AAA_25"/>
    <property type="match status" value="1"/>
</dbReference>
<name>A0A1Y3XSD6_9ACTN</name>